<evidence type="ECO:0000259" key="1">
    <source>
        <dbReference type="Pfam" id="PF02705"/>
    </source>
</evidence>
<dbReference type="Pfam" id="PF02705">
    <property type="entry name" value="K_trans"/>
    <property type="match status" value="1"/>
</dbReference>
<evidence type="ECO:0000313" key="2">
    <source>
        <dbReference type="EMBL" id="KDO14003.1"/>
    </source>
</evidence>
<evidence type="ECO:0000313" key="3">
    <source>
        <dbReference type="Proteomes" id="UP000027331"/>
    </source>
</evidence>
<dbReference type="InterPro" id="IPR053951">
    <property type="entry name" value="K_trans_N"/>
</dbReference>
<gene>
    <name evidence="2" type="ORF">DP83_09065</name>
</gene>
<dbReference type="Proteomes" id="UP000027331">
    <property type="component" value="Unassembled WGS sequence"/>
</dbReference>
<dbReference type="EMBL" id="JJMN01000057">
    <property type="protein sequence ID" value="KDO14003.1"/>
    <property type="molecule type" value="Genomic_DNA"/>
</dbReference>
<organism evidence="2 3">
    <name type="scientific">Vibrio metoecus</name>
    <dbReference type="NCBI Taxonomy" id="1481663"/>
    <lineage>
        <taxon>Bacteria</taxon>
        <taxon>Pseudomonadati</taxon>
        <taxon>Pseudomonadota</taxon>
        <taxon>Gammaproteobacteria</taxon>
        <taxon>Vibrionales</taxon>
        <taxon>Vibrionaceae</taxon>
        <taxon>Vibrio</taxon>
    </lineage>
</organism>
<accession>A0ABR4RWB0</accession>
<protein>
    <recommendedName>
        <fullName evidence="1">K+ potassium transporter integral membrane domain-containing protein</fullName>
    </recommendedName>
</protein>
<sequence>MKPAKQTTASLAFLAMGIVYGDIGTSPLYAFKEVFFSHHPLAINPDNVLGILSFGVFGHLS</sequence>
<feature type="domain" description="K+ potassium transporter integral membrane" evidence="1">
    <location>
        <begin position="12"/>
        <end position="55"/>
    </location>
</feature>
<reference evidence="2 3" key="1">
    <citation type="submission" date="2014-04" db="EMBL/GenBank/DDBJ databases">
        <title>Vibrio metecus sp. nov., a close relative of Vibrio cholerae isolated from coastal brackish ponds and clinical specimens.</title>
        <authorList>
            <person name="Kirchberger P.C."/>
            <person name="Turnsek M."/>
            <person name="Hunt D.E."/>
            <person name="Haley B.J."/>
            <person name="Colwell R."/>
            <person name="Polz M.F."/>
            <person name="Tarr C.L."/>
            <person name="Boucher Y."/>
        </authorList>
    </citation>
    <scope>NUCLEOTIDE SEQUENCE [LARGE SCALE GENOMIC DNA]</scope>
    <source>
        <strain evidence="3">PPCK-2014</strain>
    </source>
</reference>
<name>A0ABR4RWB0_VIBMT</name>
<keyword evidence="3" id="KW-1185">Reference proteome</keyword>
<comment type="caution">
    <text evidence="2">The sequence shown here is derived from an EMBL/GenBank/DDBJ whole genome shotgun (WGS) entry which is preliminary data.</text>
</comment>
<proteinExistence type="predicted"/>